<comment type="caution">
    <text evidence="1">The sequence shown here is derived from an EMBL/GenBank/DDBJ whole genome shotgun (WGS) entry which is preliminary data.</text>
</comment>
<organism evidence="1 2">
    <name type="scientific">Ottowia thiooxydans</name>
    <dbReference type="NCBI Taxonomy" id="219182"/>
    <lineage>
        <taxon>Bacteria</taxon>
        <taxon>Pseudomonadati</taxon>
        <taxon>Pseudomonadota</taxon>
        <taxon>Betaproteobacteria</taxon>
        <taxon>Burkholderiales</taxon>
        <taxon>Comamonadaceae</taxon>
        <taxon>Ottowia</taxon>
    </lineage>
</organism>
<evidence type="ECO:0000313" key="2">
    <source>
        <dbReference type="Proteomes" id="UP001549320"/>
    </source>
</evidence>
<sequence>MMKLVCLGGGPLVCSDATPDNLREADPVSAETISAFRQVRMNYSVHPIQRRTPTWATWSLGQR</sequence>
<dbReference type="Proteomes" id="UP001549320">
    <property type="component" value="Unassembled WGS sequence"/>
</dbReference>
<reference evidence="1 2" key="1">
    <citation type="submission" date="2024-06" db="EMBL/GenBank/DDBJ databases">
        <title>Sorghum-associated microbial communities from plants grown in Nebraska, USA.</title>
        <authorList>
            <person name="Schachtman D."/>
        </authorList>
    </citation>
    <scope>NUCLEOTIDE SEQUENCE [LARGE SCALE GENOMIC DNA]</scope>
    <source>
        <strain evidence="1 2">2709</strain>
    </source>
</reference>
<gene>
    <name evidence="1" type="ORF">ABIE13_002451</name>
</gene>
<protein>
    <submittedName>
        <fullName evidence="1">Uncharacterized protein</fullName>
    </submittedName>
</protein>
<evidence type="ECO:0000313" key="1">
    <source>
        <dbReference type="EMBL" id="MET4577340.1"/>
    </source>
</evidence>
<keyword evidence="2" id="KW-1185">Reference proteome</keyword>
<accession>A0ABV2Q8I3</accession>
<name>A0ABV2Q8I3_9BURK</name>
<proteinExistence type="predicted"/>
<dbReference type="EMBL" id="JBEPSH010000004">
    <property type="protein sequence ID" value="MET4577340.1"/>
    <property type="molecule type" value="Genomic_DNA"/>
</dbReference>